<protein>
    <submittedName>
        <fullName evidence="8">Enoyl-CoA hydratase/isomerase family protein</fullName>
    </submittedName>
</protein>
<dbReference type="InterPro" id="IPR018376">
    <property type="entry name" value="Enoyl-CoA_hyd/isom_CS"/>
</dbReference>
<accession>A0ABU5Z290</accession>
<dbReference type="Proteomes" id="UP001299283">
    <property type="component" value="Unassembled WGS sequence"/>
</dbReference>
<dbReference type="CDD" id="cd06558">
    <property type="entry name" value="crotonase-like"/>
    <property type="match status" value="1"/>
</dbReference>
<evidence type="ECO:0000256" key="6">
    <source>
        <dbReference type="ARBA" id="ARBA00023717"/>
    </source>
</evidence>
<comment type="similarity">
    <text evidence="2 7">Belongs to the enoyl-CoA hydratase/isomerase family.</text>
</comment>
<evidence type="ECO:0000256" key="4">
    <source>
        <dbReference type="ARBA" id="ARBA00023098"/>
    </source>
</evidence>
<reference evidence="8 9" key="1">
    <citation type="submission" date="2023-12" db="EMBL/GenBank/DDBJ databases">
        <title>Description of new species of Mycobacterium terrae complex isolated from sewage at the Sao Paulo Zoological Park Foundation in Brazil.</title>
        <authorList>
            <person name="Romagnoli C.L."/>
            <person name="Conceicao E.C."/>
            <person name="Machado E."/>
            <person name="Barreto L.B.P.F."/>
            <person name="Sharma A."/>
            <person name="Silva N.M."/>
            <person name="Marques L.E."/>
            <person name="Juliana M.A."/>
            <person name="Lourenco M.C.S."/>
            <person name="Digiampietri L.A."/>
            <person name="Suffys P.N."/>
            <person name="Viana-Niero C."/>
        </authorList>
    </citation>
    <scope>NUCLEOTIDE SEQUENCE [LARGE SCALE GENOMIC DNA]</scope>
    <source>
        <strain evidence="8 9">MYC017</strain>
    </source>
</reference>
<evidence type="ECO:0000256" key="5">
    <source>
        <dbReference type="ARBA" id="ARBA00023709"/>
    </source>
</evidence>
<proteinExistence type="inferred from homology"/>
<dbReference type="SUPFAM" id="SSF52096">
    <property type="entry name" value="ClpP/crotonase"/>
    <property type="match status" value="1"/>
</dbReference>
<dbReference type="PANTHER" id="PTHR11941:SF54">
    <property type="entry name" value="ENOYL-COA HYDRATASE, MITOCHONDRIAL"/>
    <property type="match status" value="1"/>
</dbReference>
<keyword evidence="3" id="KW-0276">Fatty acid metabolism</keyword>
<comment type="catalytic activity">
    <reaction evidence="6">
        <text>a 4-saturated-(3S)-3-hydroxyacyl-CoA = a (3E)-enoyl-CoA + H2O</text>
        <dbReference type="Rhea" id="RHEA:20724"/>
        <dbReference type="ChEBI" id="CHEBI:15377"/>
        <dbReference type="ChEBI" id="CHEBI:58521"/>
        <dbReference type="ChEBI" id="CHEBI:137480"/>
        <dbReference type="EC" id="4.2.1.17"/>
    </reaction>
</comment>
<evidence type="ECO:0000256" key="7">
    <source>
        <dbReference type="RuleBase" id="RU003707"/>
    </source>
</evidence>
<dbReference type="InterPro" id="IPR029045">
    <property type="entry name" value="ClpP/crotonase-like_dom_sf"/>
</dbReference>
<dbReference type="InterPro" id="IPR001753">
    <property type="entry name" value="Enoyl-CoA_hydra/iso"/>
</dbReference>
<evidence type="ECO:0000256" key="3">
    <source>
        <dbReference type="ARBA" id="ARBA00022832"/>
    </source>
</evidence>
<comment type="function">
    <text evidence="1">Could possibly oxidize fatty acids using specific components.</text>
</comment>
<evidence type="ECO:0000313" key="8">
    <source>
        <dbReference type="EMBL" id="MEB3071493.1"/>
    </source>
</evidence>
<evidence type="ECO:0000313" key="9">
    <source>
        <dbReference type="Proteomes" id="UP001299283"/>
    </source>
</evidence>
<dbReference type="RefSeq" id="WP_329779698.1">
    <property type="nucleotide sequence ID" value="NZ_JAYJJQ010000027.1"/>
</dbReference>
<comment type="catalytic activity">
    <reaction evidence="5">
        <text>a (3S)-3-hydroxyacyl-CoA = a (2E)-enoyl-CoA + H2O</text>
        <dbReference type="Rhea" id="RHEA:16105"/>
        <dbReference type="ChEBI" id="CHEBI:15377"/>
        <dbReference type="ChEBI" id="CHEBI:57318"/>
        <dbReference type="ChEBI" id="CHEBI:58856"/>
        <dbReference type="EC" id="4.2.1.17"/>
    </reaction>
</comment>
<organism evidence="8 9">
    <name type="scientific">[Mycobacterium] vasticus</name>
    <dbReference type="NCBI Taxonomy" id="2875777"/>
    <lineage>
        <taxon>Bacteria</taxon>
        <taxon>Bacillati</taxon>
        <taxon>Actinomycetota</taxon>
        <taxon>Actinomycetes</taxon>
        <taxon>Mycobacteriales</taxon>
        <taxon>Mycobacteriaceae</taxon>
        <taxon>Mycolicibacter</taxon>
    </lineage>
</organism>
<dbReference type="PANTHER" id="PTHR11941">
    <property type="entry name" value="ENOYL-COA HYDRATASE-RELATED"/>
    <property type="match status" value="1"/>
</dbReference>
<comment type="caution">
    <text evidence="8">The sequence shown here is derived from an EMBL/GenBank/DDBJ whole genome shotgun (WGS) entry which is preliminary data.</text>
</comment>
<dbReference type="EMBL" id="JAYJJQ010000027">
    <property type="protein sequence ID" value="MEB3071493.1"/>
    <property type="molecule type" value="Genomic_DNA"/>
</dbReference>
<dbReference type="Gene3D" id="3.90.226.10">
    <property type="entry name" value="2-enoyl-CoA Hydratase, Chain A, domain 1"/>
    <property type="match status" value="1"/>
</dbReference>
<keyword evidence="4" id="KW-0443">Lipid metabolism</keyword>
<sequence length="268" mass="28815">MSSGGDLKTEIIDGVGVVSLNRPHRHNAITDALFDEMCTTIRAHLSDPSVRCLLIRGEGPSFCSGRDKAELGKRAEGVDDFTFIREHQQIRLEVLESTKPVVAAVQGAALGGGFEIALSADMRVIADDALIGLPEVGLGLVPDTGGTQLLPALVGPARAKYLVLSGARIDARTAYAWGLAEEVVPVDELHDRALALCRHLARQPKLAVSMAKMLVNQASTVDVRTGMGQELLAQTALFRSDEYLSIKQDALRAREESTARSRNESDGY</sequence>
<keyword evidence="9" id="KW-1185">Reference proteome</keyword>
<gene>
    <name evidence="8" type="ORF">K5L39_20145</name>
</gene>
<evidence type="ECO:0000256" key="1">
    <source>
        <dbReference type="ARBA" id="ARBA00002994"/>
    </source>
</evidence>
<dbReference type="PROSITE" id="PS00166">
    <property type="entry name" value="ENOYL_COA_HYDRATASE"/>
    <property type="match status" value="1"/>
</dbReference>
<name>A0ABU5Z290_9MYCO</name>
<evidence type="ECO:0000256" key="2">
    <source>
        <dbReference type="ARBA" id="ARBA00005254"/>
    </source>
</evidence>
<dbReference type="Pfam" id="PF00378">
    <property type="entry name" value="ECH_1"/>
    <property type="match status" value="1"/>
</dbReference>